<protein>
    <recommendedName>
        <fullName evidence="4">Aminoglycoside phosphotransferase domain-containing protein</fullName>
    </recommendedName>
</protein>
<keyword evidence="3" id="KW-1185">Reference proteome</keyword>
<evidence type="ECO:0000256" key="1">
    <source>
        <dbReference type="SAM" id="SignalP"/>
    </source>
</evidence>
<dbReference type="Proteomes" id="UP000799766">
    <property type="component" value="Unassembled WGS sequence"/>
</dbReference>
<keyword evidence="1" id="KW-0732">Signal</keyword>
<dbReference type="InterPro" id="IPR011009">
    <property type="entry name" value="Kinase-like_dom_sf"/>
</dbReference>
<dbReference type="SUPFAM" id="SSF56112">
    <property type="entry name" value="Protein kinase-like (PK-like)"/>
    <property type="match status" value="1"/>
</dbReference>
<sequence length="272" mass="30567">MLSSFLIYLFPLAVYCCKICLAGQHYPGIRVTEASSLITGSCNVCYTVTFEDGFRTRDELLVMGFLALGAGQWGCGPYIATTVVEGTLLSKSFGNPGVHYGVAQVMLELSKPTFRSIGMTKRPLTLNMDELKNYVARCLSLRLTRQIPTETGLFRLFRNNLRPSNALVSGSDLTVTGVIDWGFTYIAPAEFTHTAPWWLLFESPEACESDLNRIFLQRLLDRIALSVENGLFWFCLAARKSFMFDDIYWTILVEKYFSHLSSLDDRLPLNSG</sequence>
<feature type="signal peptide" evidence="1">
    <location>
        <begin position="1"/>
        <end position="16"/>
    </location>
</feature>
<name>A0A6A6P1B6_9PEZI</name>
<dbReference type="AlphaFoldDB" id="A0A6A6P1B6"/>
<accession>A0A6A6P1B6</accession>
<reference evidence="2" key="1">
    <citation type="journal article" date="2020" name="Stud. Mycol.">
        <title>101 Dothideomycetes genomes: a test case for predicting lifestyles and emergence of pathogens.</title>
        <authorList>
            <person name="Haridas S."/>
            <person name="Albert R."/>
            <person name="Binder M."/>
            <person name="Bloem J."/>
            <person name="Labutti K."/>
            <person name="Salamov A."/>
            <person name="Andreopoulos B."/>
            <person name="Baker S."/>
            <person name="Barry K."/>
            <person name="Bills G."/>
            <person name="Bluhm B."/>
            <person name="Cannon C."/>
            <person name="Castanera R."/>
            <person name="Culley D."/>
            <person name="Daum C."/>
            <person name="Ezra D."/>
            <person name="Gonzalez J."/>
            <person name="Henrissat B."/>
            <person name="Kuo A."/>
            <person name="Liang C."/>
            <person name="Lipzen A."/>
            <person name="Lutzoni F."/>
            <person name="Magnuson J."/>
            <person name="Mondo S."/>
            <person name="Nolan M."/>
            <person name="Ohm R."/>
            <person name="Pangilinan J."/>
            <person name="Park H.-J."/>
            <person name="Ramirez L."/>
            <person name="Alfaro M."/>
            <person name="Sun H."/>
            <person name="Tritt A."/>
            <person name="Yoshinaga Y."/>
            <person name="Zwiers L.-H."/>
            <person name="Turgeon B."/>
            <person name="Goodwin S."/>
            <person name="Spatafora J."/>
            <person name="Crous P."/>
            <person name="Grigoriev I."/>
        </authorList>
    </citation>
    <scope>NUCLEOTIDE SEQUENCE</scope>
    <source>
        <strain evidence="2">ATCC 16933</strain>
    </source>
</reference>
<proteinExistence type="predicted"/>
<dbReference type="EMBL" id="MU001680">
    <property type="protein sequence ID" value="KAF2457689.1"/>
    <property type="molecule type" value="Genomic_DNA"/>
</dbReference>
<dbReference type="OrthoDB" id="5412996at2759"/>
<organism evidence="2 3">
    <name type="scientific">Lineolata rhizophorae</name>
    <dbReference type="NCBI Taxonomy" id="578093"/>
    <lineage>
        <taxon>Eukaryota</taxon>
        <taxon>Fungi</taxon>
        <taxon>Dikarya</taxon>
        <taxon>Ascomycota</taxon>
        <taxon>Pezizomycotina</taxon>
        <taxon>Dothideomycetes</taxon>
        <taxon>Dothideomycetes incertae sedis</taxon>
        <taxon>Lineolatales</taxon>
        <taxon>Lineolataceae</taxon>
        <taxon>Lineolata</taxon>
    </lineage>
</organism>
<gene>
    <name evidence="2" type="ORF">BDY21DRAFT_415169</name>
</gene>
<evidence type="ECO:0008006" key="4">
    <source>
        <dbReference type="Google" id="ProtNLM"/>
    </source>
</evidence>
<evidence type="ECO:0000313" key="3">
    <source>
        <dbReference type="Proteomes" id="UP000799766"/>
    </source>
</evidence>
<evidence type="ECO:0000313" key="2">
    <source>
        <dbReference type="EMBL" id="KAF2457689.1"/>
    </source>
</evidence>
<feature type="chain" id="PRO_5025359652" description="Aminoglycoside phosphotransferase domain-containing protein" evidence="1">
    <location>
        <begin position="17"/>
        <end position="272"/>
    </location>
</feature>